<evidence type="ECO:0000256" key="6">
    <source>
        <dbReference type="ARBA" id="ARBA00022840"/>
    </source>
</evidence>
<keyword evidence="4" id="KW-0436">Ligase</keyword>
<dbReference type="InterPro" id="IPR045462">
    <property type="entry name" value="aa-tRNA-synth_I_cd-bd"/>
</dbReference>
<dbReference type="GO" id="GO:0004824">
    <property type="term" value="F:lysine-tRNA ligase activity"/>
    <property type="evidence" value="ECO:0007669"/>
    <property type="project" value="InterPro"/>
</dbReference>
<organism evidence="10">
    <name type="scientific">marine metagenome</name>
    <dbReference type="NCBI Taxonomy" id="408172"/>
    <lineage>
        <taxon>unclassified sequences</taxon>
        <taxon>metagenomes</taxon>
        <taxon>ecological metagenomes</taxon>
    </lineage>
</organism>
<dbReference type="GO" id="GO:0000049">
    <property type="term" value="F:tRNA binding"/>
    <property type="evidence" value="ECO:0007669"/>
    <property type="project" value="InterPro"/>
</dbReference>
<accession>A0A381XHZ1</accession>
<proteinExistence type="inferred from homology"/>
<dbReference type="SUPFAM" id="SSF48163">
    <property type="entry name" value="An anticodon-binding domain of class I aminoacyl-tRNA synthetases"/>
    <property type="match status" value="1"/>
</dbReference>
<comment type="similarity">
    <text evidence="2">Belongs to the class-I aminoacyl-tRNA synthetase family.</text>
</comment>
<evidence type="ECO:0000259" key="9">
    <source>
        <dbReference type="Pfam" id="PF19269"/>
    </source>
</evidence>
<gene>
    <name evidence="10" type="ORF">METZ01_LOCUS117173</name>
</gene>
<dbReference type="InterPro" id="IPR008925">
    <property type="entry name" value="aa_tRNA-synth_I_cd-bd_sf"/>
</dbReference>
<comment type="subcellular location">
    <subcellularLocation>
        <location evidence="1">Cytoplasm</location>
    </subcellularLocation>
</comment>
<evidence type="ECO:0000256" key="5">
    <source>
        <dbReference type="ARBA" id="ARBA00022741"/>
    </source>
</evidence>
<feature type="domain" description="Aminoacyl-tRNA synthetase class I anticodon-binding" evidence="9">
    <location>
        <begin position="84"/>
        <end position="159"/>
    </location>
</feature>
<dbReference type="PANTHER" id="PTHR37940:SF1">
    <property type="entry name" value="LYSINE--TRNA LIGASE"/>
    <property type="match status" value="1"/>
</dbReference>
<evidence type="ECO:0000313" key="10">
    <source>
        <dbReference type="EMBL" id="SVA64319.1"/>
    </source>
</evidence>
<evidence type="ECO:0000256" key="1">
    <source>
        <dbReference type="ARBA" id="ARBA00004496"/>
    </source>
</evidence>
<dbReference type="Gene3D" id="1.10.10.350">
    <property type="match status" value="1"/>
</dbReference>
<dbReference type="Gene3D" id="1.10.10.770">
    <property type="match status" value="1"/>
</dbReference>
<keyword evidence="5" id="KW-0547">Nucleotide-binding</keyword>
<dbReference type="AlphaFoldDB" id="A0A381XHZ1"/>
<reference evidence="10" key="1">
    <citation type="submission" date="2018-05" db="EMBL/GenBank/DDBJ databases">
        <authorList>
            <person name="Lanie J.A."/>
            <person name="Ng W.-L."/>
            <person name="Kazmierczak K.M."/>
            <person name="Andrzejewski T.M."/>
            <person name="Davidsen T.M."/>
            <person name="Wayne K.J."/>
            <person name="Tettelin H."/>
            <person name="Glass J.I."/>
            <person name="Rusch D."/>
            <person name="Podicherti R."/>
            <person name="Tsui H.-C.T."/>
            <person name="Winkler M.E."/>
        </authorList>
    </citation>
    <scope>NUCLEOTIDE SEQUENCE</scope>
</reference>
<dbReference type="Pfam" id="PF19269">
    <property type="entry name" value="Anticodon_2"/>
    <property type="match status" value="1"/>
</dbReference>
<keyword evidence="3" id="KW-0963">Cytoplasm</keyword>
<keyword evidence="6" id="KW-0067">ATP-binding</keyword>
<sequence length="162" mass="19064">IESLSKNKPQVLPYRHLVTLTQSKDGNDEIIATLRRTGYIDKLDRNGRKRLETRTKCIEGWLEKHAPESVKFVIQKEPPKIEFNKEDLKRINQLREKMSEVGWTPDEIHDSFYELQEASKTPAKEYFRIMYSVILGKEKGPRLGFFLATMERDFVTERLGTY</sequence>
<name>A0A381XHZ1_9ZZZZ</name>
<dbReference type="InterPro" id="IPR020751">
    <property type="entry name" value="aa-tRNA-synth_I_codon-bd_sub2"/>
</dbReference>
<evidence type="ECO:0000256" key="2">
    <source>
        <dbReference type="ARBA" id="ARBA00005594"/>
    </source>
</evidence>
<dbReference type="InterPro" id="IPR002904">
    <property type="entry name" value="Lys-tRNA-ligase"/>
</dbReference>
<dbReference type="GO" id="GO:0005524">
    <property type="term" value="F:ATP binding"/>
    <property type="evidence" value="ECO:0007669"/>
    <property type="project" value="UniProtKB-KW"/>
</dbReference>
<dbReference type="PANTHER" id="PTHR37940">
    <property type="entry name" value="LYSINE--TRNA LIGASE"/>
    <property type="match status" value="1"/>
</dbReference>
<evidence type="ECO:0000256" key="8">
    <source>
        <dbReference type="ARBA" id="ARBA00023146"/>
    </source>
</evidence>
<evidence type="ECO:0000256" key="7">
    <source>
        <dbReference type="ARBA" id="ARBA00022917"/>
    </source>
</evidence>
<feature type="non-terminal residue" evidence="10">
    <location>
        <position position="1"/>
    </location>
</feature>
<evidence type="ECO:0000256" key="4">
    <source>
        <dbReference type="ARBA" id="ARBA00022598"/>
    </source>
</evidence>
<keyword evidence="8" id="KW-0030">Aminoacyl-tRNA synthetase</keyword>
<protein>
    <recommendedName>
        <fullName evidence="9">Aminoacyl-tRNA synthetase class I anticodon-binding domain-containing protein</fullName>
    </recommendedName>
</protein>
<dbReference type="GO" id="GO:0005737">
    <property type="term" value="C:cytoplasm"/>
    <property type="evidence" value="ECO:0007669"/>
    <property type="project" value="UniProtKB-SubCell"/>
</dbReference>
<keyword evidence="7" id="KW-0648">Protein biosynthesis</keyword>
<dbReference type="EMBL" id="UINC01015237">
    <property type="protein sequence ID" value="SVA64319.1"/>
    <property type="molecule type" value="Genomic_DNA"/>
</dbReference>
<evidence type="ECO:0000256" key="3">
    <source>
        <dbReference type="ARBA" id="ARBA00022490"/>
    </source>
</evidence>
<dbReference type="GO" id="GO:0006430">
    <property type="term" value="P:lysyl-tRNA aminoacylation"/>
    <property type="evidence" value="ECO:0007669"/>
    <property type="project" value="InterPro"/>
</dbReference>